<feature type="region of interest" description="Disordered" evidence="2">
    <location>
        <begin position="896"/>
        <end position="1043"/>
    </location>
</feature>
<dbReference type="RefSeq" id="XP_019025026.1">
    <property type="nucleotide sequence ID" value="XM_019166797.1"/>
</dbReference>
<evidence type="ECO:0008006" key="5">
    <source>
        <dbReference type="Google" id="ProtNLM"/>
    </source>
</evidence>
<sequence>MSGASLKDLSKALNGVFLPTPPSLPLSDDLHATMEAYLSRHPTPTSDESPKLQDELIQLHAKFPSTQPSPAFLTLLKTMQPSLAPEAMLKWWELLFRPIYEKSVDDAQSRVVLDITHDILFTAMENGTDGDESTQTTRALRKRILDLYFPSLNPPISLEKLILAYAKLHPKAFFNALGPHFTRAQTRTRTLTLLTAYIQRNNGSGLHHMFATNLWNLLLESLERDDSEAAVQLGVGVLCMSLPHVANSLADFLPRLYGIYYRLLCWDRVVRRGSLDSGIESGDDNSHSESVELVNASPSNKDEYEWKKLEADAASAMPPPAAALFTFLYGLFPVNLFKFFRDPATYLASYPDSALPTSSPLSRSTRAIKELDEDMLRSRSAAYVRRHLLHTNFLMFTPEQERADVQRWMRNEVGGIVAECVGLDTWNLAGGALPYMPALNDTVAGLAANEMDSPVLGFGKGPGSGSLLSPLESEADTEDVAARRPSIAQSLQGQGHGQGLSISIPNASQNLMEETAHHLASPVFQQGFFAMSPPEQSSFLATSPKHVRDFVHIDKTLKSLIPRSRAVSVDRSAKPDLEGALSDAVSGHVGSPDLSHAGTSDQQTIAHLQRELLLLRNELNFERHLKSQHLQHIGRLQREHILDSSVEMERQNLYNTTRALKSKVVELTSSLNRQRSEAMATKTARVKWEGELGSKIKTIREDRKSWKAEEESLRSELEARTKEAERLRRIVEDAERDATALAMKLKTVEPDVKEFNQLKEQVESIDRHRQDWEDRRNDLTEVQNKLNREEAEKWKLKGQLRSMEQYLERALREQDDKVRDLEAKLLAAQGGPSPPVTPPAKITDLIENAQQAYSAELDKLRNAQEELQAKCSDLQARNAWITGLYEQERVKNGKRSKLPVDDFSRTTGAAPLLGDSREASRRPSLETGLAPPERSMSVATGSTHSSGHTHPSDLDRRLSRSTMSSVSSGAASTIRSAGGSQKTGLKALLPQGLISEDGGSKNKQPTFRPRGRGGAGGFTKPKKPEQTKQKGIKTPVGSFFDYE</sequence>
<evidence type="ECO:0000256" key="2">
    <source>
        <dbReference type="SAM" id="MobiDB-lite"/>
    </source>
</evidence>
<evidence type="ECO:0000313" key="3">
    <source>
        <dbReference type="EMBL" id="GAO46873.1"/>
    </source>
</evidence>
<dbReference type="InterPro" id="IPR007483">
    <property type="entry name" value="Hamartin"/>
</dbReference>
<feature type="coiled-coil region" evidence="1">
    <location>
        <begin position="696"/>
        <end position="877"/>
    </location>
</feature>
<name>A0A0E9NAP9_SAICN</name>
<feature type="region of interest" description="Disordered" evidence="2">
    <location>
        <begin position="579"/>
        <end position="601"/>
    </location>
</feature>
<reference evidence="3 4" key="1">
    <citation type="journal article" date="2011" name="J. Gen. Appl. Microbiol.">
        <title>Draft genome sequencing of the enigmatic yeast Saitoella complicata.</title>
        <authorList>
            <person name="Nishida H."/>
            <person name="Hamamoto M."/>
            <person name="Sugiyama J."/>
        </authorList>
    </citation>
    <scope>NUCLEOTIDE SEQUENCE [LARGE SCALE GENOMIC DNA]</scope>
    <source>
        <strain evidence="3 4">NRRL Y-17804</strain>
    </source>
</reference>
<feature type="compositionally biased region" description="Low complexity" evidence="2">
    <location>
        <begin position="940"/>
        <end position="949"/>
    </location>
</feature>
<dbReference type="PANTHER" id="PTHR15154">
    <property type="entry name" value="HAMARTIN"/>
    <property type="match status" value="1"/>
</dbReference>
<comment type="caution">
    <text evidence="3">The sequence shown here is derived from an EMBL/GenBank/DDBJ whole genome shotgun (WGS) entry which is preliminary data.</text>
</comment>
<organism evidence="3 4">
    <name type="scientific">Saitoella complicata (strain BCRC 22490 / CBS 7301 / JCM 7358 / NBRC 10748 / NRRL Y-17804)</name>
    <dbReference type="NCBI Taxonomy" id="698492"/>
    <lineage>
        <taxon>Eukaryota</taxon>
        <taxon>Fungi</taxon>
        <taxon>Dikarya</taxon>
        <taxon>Ascomycota</taxon>
        <taxon>Taphrinomycotina</taxon>
        <taxon>Taphrinomycotina incertae sedis</taxon>
        <taxon>Saitoella</taxon>
    </lineage>
</organism>
<keyword evidence="1" id="KW-0175">Coiled coil</keyword>
<dbReference type="GO" id="GO:0033596">
    <property type="term" value="C:TSC1-TSC2 complex"/>
    <property type="evidence" value="ECO:0007669"/>
    <property type="project" value="TreeGrafter"/>
</dbReference>
<feature type="compositionally biased region" description="Basic and acidic residues" evidence="2">
    <location>
        <begin position="915"/>
        <end position="924"/>
    </location>
</feature>
<dbReference type="PANTHER" id="PTHR15154:SF2">
    <property type="entry name" value="HAMARTIN"/>
    <property type="match status" value="1"/>
</dbReference>
<dbReference type="OMA" id="IMFLPHI"/>
<keyword evidence="4" id="KW-1185">Reference proteome</keyword>
<dbReference type="STRING" id="698492.A0A0E9NAP9"/>
<evidence type="ECO:0000256" key="1">
    <source>
        <dbReference type="SAM" id="Coils"/>
    </source>
</evidence>
<dbReference type="OrthoDB" id="6022054at2759"/>
<dbReference type="GO" id="GO:0051726">
    <property type="term" value="P:regulation of cell cycle"/>
    <property type="evidence" value="ECO:0007669"/>
    <property type="project" value="TreeGrafter"/>
</dbReference>
<accession>A0A0E9NAP9</accession>
<dbReference type="EMBL" id="BACD03000006">
    <property type="protein sequence ID" value="GAO46873.1"/>
    <property type="molecule type" value="Genomic_DNA"/>
</dbReference>
<dbReference type="AlphaFoldDB" id="A0A0E9NAP9"/>
<protein>
    <recommendedName>
        <fullName evidence="5">Tuberous sclerosis 1</fullName>
    </recommendedName>
</protein>
<proteinExistence type="predicted"/>
<gene>
    <name evidence="3" type="ORF">G7K_1091-t1</name>
</gene>
<dbReference type="Proteomes" id="UP000033140">
    <property type="component" value="Unassembled WGS sequence"/>
</dbReference>
<evidence type="ECO:0000313" key="4">
    <source>
        <dbReference type="Proteomes" id="UP000033140"/>
    </source>
</evidence>
<feature type="compositionally biased region" description="Low complexity" evidence="2">
    <location>
        <begin position="960"/>
        <end position="976"/>
    </location>
</feature>
<reference evidence="3 4" key="2">
    <citation type="journal article" date="2014" name="J. Gen. Appl. Microbiol.">
        <title>The early diverging ascomycetous budding yeast Saitoella complicata has three histone deacetylases belonging to the Clr6, Hos2, and Rpd3 lineages.</title>
        <authorList>
            <person name="Nishida H."/>
            <person name="Matsumoto T."/>
            <person name="Kondo S."/>
            <person name="Hamamoto M."/>
            <person name="Yoshikawa H."/>
        </authorList>
    </citation>
    <scope>NUCLEOTIDE SEQUENCE [LARGE SCALE GENOMIC DNA]</scope>
    <source>
        <strain evidence="3 4">NRRL Y-17804</strain>
    </source>
</reference>
<dbReference type="GO" id="GO:0032007">
    <property type="term" value="P:negative regulation of TOR signaling"/>
    <property type="evidence" value="ECO:0007669"/>
    <property type="project" value="TreeGrafter"/>
</dbReference>
<reference evidence="3 4" key="3">
    <citation type="journal article" date="2015" name="Genome Announc.">
        <title>Draft Genome Sequence of the Archiascomycetous Yeast Saitoella complicata.</title>
        <authorList>
            <person name="Yamauchi K."/>
            <person name="Kondo S."/>
            <person name="Hamamoto M."/>
            <person name="Takahashi Y."/>
            <person name="Ogura Y."/>
            <person name="Hayashi T."/>
            <person name="Nishida H."/>
        </authorList>
    </citation>
    <scope>NUCLEOTIDE SEQUENCE [LARGE SCALE GENOMIC DNA]</scope>
    <source>
        <strain evidence="3 4">NRRL Y-17804</strain>
    </source>
</reference>